<dbReference type="HOGENOM" id="CLU_022072_1_0_6"/>
<dbReference type="STRING" id="1328314.Achr_19960"/>
<evidence type="ECO:0000256" key="1">
    <source>
        <dbReference type="ARBA" id="ARBA00000439"/>
    </source>
</evidence>
<dbReference type="AlphaFoldDB" id="A0A0C4WMA3"/>
<name>A0A0C4WMA3_9GAMM</name>
<evidence type="ECO:0000256" key="8">
    <source>
        <dbReference type="ARBA" id="ARBA00031423"/>
    </source>
</evidence>
<dbReference type="EMBL" id="CP010415">
    <property type="protein sequence ID" value="AJE21451.1"/>
    <property type="molecule type" value="Genomic_DNA"/>
</dbReference>
<dbReference type="InterPro" id="IPR003385">
    <property type="entry name" value="Glyco_hydro_77"/>
</dbReference>
<dbReference type="GO" id="GO:0004134">
    <property type="term" value="F:4-alpha-glucanotransferase activity"/>
    <property type="evidence" value="ECO:0007669"/>
    <property type="project" value="UniProtKB-EC"/>
</dbReference>
<reference evidence="11 12" key="1">
    <citation type="journal article" date="2015" name="PLoS ONE">
        <title>Azotobacter Genomes: The Genome of Azotobacter chroococcum NCIMB 8003 (ATCC 4412).</title>
        <authorList>
            <person name="Robson R.L."/>
            <person name="Jones R."/>
            <person name="Robson R.M."/>
            <person name="Schwartz A."/>
            <person name="Richardson T.H."/>
        </authorList>
    </citation>
    <scope>NUCLEOTIDE SEQUENCE [LARGE SCALE GENOMIC DNA]</scope>
    <source>
        <strain evidence="11 12">NCIMB 8003</strain>
    </source>
</reference>
<proteinExistence type="inferred from homology"/>
<evidence type="ECO:0000256" key="4">
    <source>
        <dbReference type="ARBA" id="ARBA00020295"/>
    </source>
</evidence>
<comment type="catalytic activity">
    <reaction evidence="1 10">
        <text>Transfers a segment of a (1-&gt;4)-alpha-D-glucan to a new position in an acceptor, which may be glucose or a (1-&gt;4)-alpha-D-glucan.</text>
        <dbReference type="EC" id="2.4.1.25"/>
    </reaction>
</comment>
<keyword evidence="12" id="KW-1185">Reference proteome</keyword>
<evidence type="ECO:0000256" key="6">
    <source>
        <dbReference type="ARBA" id="ARBA00022679"/>
    </source>
</evidence>
<evidence type="ECO:0000313" key="11">
    <source>
        <dbReference type="EMBL" id="AJE21451.1"/>
    </source>
</evidence>
<comment type="similarity">
    <text evidence="2 10">Belongs to the disproportionating enzyme family.</text>
</comment>
<dbReference type="SUPFAM" id="SSF51445">
    <property type="entry name" value="(Trans)glycosidases"/>
    <property type="match status" value="1"/>
</dbReference>
<evidence type="ECO:0000256" key="10">
    <source>
        <dbReference type="RuleBase" id="RU361207"/>
    </source>
</evidence>
<dbReference type="PANTHER" id="PTHR32438:SF5">
    <property type="entry name" value="4-ALPHA-GLUCANOTRANSFERASE DPE1, CHLOROPLASTIC_AMYLOPLASTIC"/>
    <property type="match status" value="1"/>
</dbReference>
<protein>
    <recommendedName>
        <fullName evidence="4 10">4-alpha-glucanotransferase</fullName>
        <ecNumber evidence="3 10">2.4.1.25</ecNumber>
    </recommendedName>
    <alternativeName>
        <fullName evidence="8 10">Amylomaltase</fullName>
    </alternativeName>
    <alternativeName>
        <fullName evidence="9 10">Disproportionating enzyme</fullName>
    </alternativeName>
</protein>
<dbReference type="Proteomes" id="UP000068210">
    <property type="component" value="Chromosome"/>
</dbReference>
<keyword evidence="6 10" id="KW-0808">Transferase</keyword>
<dbReference type="PANTHER" id="PTHR32438">
    <property type="entry name" value="4-ALPHA-GLUCANOTRANSFERASE DPE1, CHLOROPLASTIC/AMYLOPLASTIC"/>
    <property type="match status" value="1"/>
</dbReference>
<accession>A0A0C4WMA3</accession>
<keyword evidence="7 10" id="KW-0119">Carbohydrate metabolism</keyword>
<sequence length="691" mass="75766">MSNDERLHTLATAAGVATGWVDADGQPQKVPPEVLRQILAGLDLPADNDTQIEDSLVQLRQAGKELPPLLTLERHQSLDLSSHFVPGNVFELTLEDGQLQPGRLDERGRLPPIAQPGYHRLSIGERTITLAVAPPRCTGVDELDTRLPPRLWGLAVQLYALRRQGDGGIGDTQALESLVHQAARQGAAGIAISPLHAMFSADTQRFSPYSPSSRLFHNVLHSAPGSILGEREVRTAIEAAGLDDEWQRLERLDLIDWPAAAEAKLRLLRALHAEFRRGGNPLEQDFASFRRNGGEALENHCRFEALHAYHVRHHGLHDWRHWDAALRCPGSAAVAGFAREYADEIAFHAFAQWLIARGLERTQNAARSAGMPIGLIADLAVGADGGGSQAWSRQAELLSTLTVGAPPDALNRSGQSWGVSAFSPWGLRQHGFHAYIEMLRANLAHAGGIRIDHVMGLRRLWVIPPGGEQRDGAYLNYPQEDLMRLLALESWRHRAIVLGEDLGTVPEGFRPLLAERGILGMRVLLFEQDAGGRFPPPQDWPDNALATSTTHDLPPLAGWWQGRDIDWRERLRLTDAEATAAAREIRRRERHALREALAGAGGPALDAPLDSDGLIDACVRFLGETPAPLVLLPMEDALGLDEQANLPGTVDGHPNWRRRLPGDSDTLLDDAAPARRLRLLADAREASRRSG</sequence>
<dbReference type="GO" id="GO:0005975">
    <property type="term" value="P:carbohydrate metabolic process"/>
    <property type="evidence" value="ECO:0007669"/>
    <property type="project" value="InterPro"/>
</dbReference>
<evidence type="ECO:0000256" key="3">
    <source>
        <dbReference type="ARBA" id="ARBA00012560"/>
    </source>
</evidence>
<dbReference type="EC" id="2.4.1.25" evidence="3 10"/>
<dbReference type="KEGG" id="acx:Achr_19960"/>
<dbReference type="Gene3D" id="3.20.20.80">
    <property type="entry name" value="Glycosidases"/>
    <property type="match status" value="1"/>
</dbReference>
<evidence type="ECO:0000256" key="5">
    <source>
        <dbReference type="ARBA" id="ARBA00022676"/>
    </source>
</evidence>
<keyword evidence="5 10" id="KW-0328">Glycosyltransferase</keyword>
<evidence type="ECO:0000313" key="12">
    <source>
        <dbReference type="Proteomes" id="UP000068210"/>
    </source>
</evidence>
<evidence type="ECO:0000256" key="7">
    <source>
        <dbReference type="ARBA" id="ARBA00023277"/>
    </source>
</evidence>
<evidence type="ECO:0000256" key="9">
    <source>
        <dbReference type="ARBA" id="ARBA00031501"/>
    </source>
</evidence>
<dbReference type="RefSeq" id="WP_039803997.1">
    <property type="nucleotide sequence ID" value="NZ_CP010415.1"/>
</dbReference>
<dbReference type="NCBIfam" id="TIGR00217">
    <property type="entry name" value="malQ"/>
    <property type="match status" value="1"/>
</dbReference>
<dbReference type="InterPro" id="IPR017853">
    <property type="entry name" value="GH"/>
</dbReference>
<gene>
    <name evidence="11" type="primary">malQ</name>
    <name evidence="11" type="ORF">Achr_19960</name>
</gene>
<evidence type="ECO:0000256" key="2">
    <source>
        <dbReference type="ARBA" id="ARBA00005684"/>
    </source>
</evidence>
<dbReference type="Pfam" id="PF02446">
    <property type="entry name" value="Glyco_hydro_77"/>
    <property type="match status" value="1"/>
</dbReference>
<organism evidence="11 12">
    <name type="scientific">Azotobacter chroococcum NCIMB 8003</name>
    <dbReference type="NCBI Taxonomy" id="1328314"/>
    <lineage>
        <taxon>Bacteria</taxon>
        <taxon>Pseudomonadati</taxon>
        <taxon>Pseudomonadota</taxon>
        <taxon>Gammaproteobacteria</taxon>
        <taxon>Pseudomonadales</taxon>
        <taxon>Pseudomonadaceae</taxon>
        <taxon>Azotobacter</taxon>
    </lineage>
</organism>